<comment type="caution">
    <text evidence="2">The sequence shown here is derived from an EMBL/GenBank/DDBJ whole genome shotgun (WGS) entry which is preliminary data.</text>
</comment>
<accession>A0ABW4PSM0</accession>
<reference evidence="3" key="1">
    <citation type="journal article" date="2019" name="Int. J. Syst. Evol. Microbiol.">
        <title>The Global Catalogue of Microorganisms (GCM) 10K type strain sequencing project: providing services to taxonomists for standard genome sequencing and annotation.</title>
        <authorList>
            <consortium name="The Broad Institute Genomics Platform"/>
            <consortium name="The Broad Institute Genome Sequencing Center for Infectious Disease"/>
            <person name="Wu L."/>
            <person name="Ma J."/>
        </authorList>
    </citation>
    <scope>NUCLEOTIDE SEQUENCE [LARGE SCALE GENOMIC DNA]</scope>
    <source>
        <strain evidence="3">CGMCC 4.7455</strain>
    </source>
</reference>
<dbReference type="Pfam" id="PF13490">
    <property type="entry name" value="zf-HC2"/>
    <property type="match status" value="1"/>
</dbReference>
<name>A0ABW4PSM0_9ACTN</name>
<evidence type="ECO:0000313" key="3">
    <source>
        <dbReference type="Proteomes" id="UP001597365"/>
    </source>
</evidence>
<dbReference type="RefSeq" id="WP_380905125.1">
    <property type="nucleotide sequence ID" value="NZ_JBHUFU010000031.1"/>
</dbReference>
<proteinExistence type="predicted"/>
<evidence type="ECO:0000313" key="2">
    <source>
        <dbReference type="EMBL" id="MFD1833348.1"/>
    </source>
</evidence>
<evidence type="ECO:0000259" key="1">
    <source>
        <dbReference type="Pfam" id="PF13490"/>
    </source>
</evidence>
<dbReference type="InterPro" id="IPR027383">
    <property type="entry name" value="Znf_put"/>
</dbReference>
<sequence length="90" mass="9626">MPCSRFRTALSARVDGEALPPDTTGPALDAHLASCAPCRRWEEDARRLREATLPADDGDACGADRLLARLRADLRGHAEGGRGWNGTRAG</sequence>
<dbReference type="Proteomes" id="UP001597365">
    <property type="component" value="Unassembled WGS sequence"/>
</dbReference>
<dbReference type="EMBL" id="JBHUFU010000031">
    <property type="protein sequence ID" value="MFD1833348.1"/>
    <property type="molecule type" value="Genomic_DNA"/>
</dbReference>
<protein>
    <submittedName>
        <fullName evidence="2">Zf-HC2 domain-containing protein</fullName>
    </submittedName>
</protein>
<organism evidence="2 3">
    <name type="scientific">Streptomyces desertarenae</name>
    <dbReference type="NCBI Taxonomy" id="2666184"/>
    <lineage>
        <taxon>Bacteria</taxon>
        <taxon>Bacillati</taxon>
        <taxon>Actinomycetota</taxon>
        <taxon>Actinomycetes</taxon>
        <taxon>Kitasatosporales</taxon>
        <taxon>Streptomycetaceae</taxon>
        <taxon>Streptomyces</taxon>
    </lineage>
</organism>
<keyword evidence="3" id="KW-1185">Reference proteome</keyword>
<feature type="domain" description="Putative zinc-finger" evidence="1">
    <location>
        <begin position="3"/>
        <end position="39"/>
    </location>
</feature>
<gene>
    <name evidence="2" type="ORF">ACFSJS_27480</name>
</gene>